<dbReference type="Proteomes" id="UP000799537">
    <property type="component" value="Unassembled WGS sequence"/>
</dbReference>
<evidence type="ECO:0000259" key="2">
    <source>
        <dbReference type="Pfam" id="PF20233"/>
    </source>
</evidence>
<proteinExistence type="predicted"/>
<evidence type="ECO:0000313" key="4">
    <source>
        <dbReference type="Proteomes" id="UP000799537"/>
    </source>
</evidence>
<feature type="region of interest" description="Disordered" evidence="1">
    <location>
        <begin position="1"/>
        <end position="32"/>
    </location>
</feature>
<dbReference type="PANTHER" id="PTHR35391">
    <property type="entry name" value="C2H2-TYPE DOMAIN-CONTAINING PROTEIN-RELATED"/>
    <property type="match status" value="1"/>
</dbReference>
<protein>
    <recommendedName>
        <fullName evidence="2">DUF6590 domain-containing protein</fullName>
    </recommendedName>
</protein>
<organism evidence="3 4">
    <name type="scientific">Zasmidium cellare ATCC 36951</name>
    <dbReference type="NCBI Taxonomy" id="1080233"/>
    <lineage>
        <taxon>Eukaryota</taxon>
        <taxon>Fungi</taxon>
        <taxon>Dikarya</taxon>
        <taxon>Ascomycota</taxon>
        <taxon>Pezizomycotina</taxon>
        <taxon>Dothideomycetes</taxon>
        <taxon>Dothideomycetidae</taxon>
        <taxon>Mycosphaerellales</taxon>
        <taxon>Mycosphaerellaceae</taxon>
        <taxon>Zasmidium</taxon>
    </lineage>
</organism>
<feature type="region of interest" description="Disordered" evidence="1">
    <location>
        <begin position="198"/>
        <end position="239"/>
    </location>
</feature>
<dbReference type="EMBL" id="ML993634">
    <property type="protein sequence ID" value="KAF2159655.1"/>
    <property type="molecule type" value="Genomic_DNA"/>
</dbReference>
<sequence>MDWGMQRAAAQEAVRRARGPRASTDRRDTGISLQELVQSEAWRTTAQALVEALESHTKPSQGHNDNAPKSKEAYRDDSSAHLDDVARLDEMDTATEAQSQVRDHLESIGLKPCFDLEAALQRMISVLVAVRETSESQHANEVVGLPLRDISAQYTLPDTPTIVRSHYTVPMLDISSMGGLSETESAFPRTYGVGTASTGVSSRSARSLLSPISPPSPFTPVPGSQMPMSSNSSSSLPHSLTTARGFLPDTPLFDLPTHPQQPEKLTDSMFKKRKHPTDFFRVGKVFWMLWTEPSDDNNRSQSEYSAEYFRGRNDQLYYSKYRLFVVVRASHNYCNVVPIMSYGNSGVKHTKLVKSEHGMVYTGKTPPEADPEEHGMQEIPIKVVPDQVLDRLWPKSRINYGKKQTVEHNVRVKSFGVVDQKDKVHLVRQARVQWESPQSAPPLSGPAEKGVF</sequence>
<gene>
    <name evidence="3" type="ORF">M409DRAFT_29822</name>
</gene>
<feature type="compositionally biased region" description="Basic and acidic residues" evidence="1">
    <location>
        <begin position="66"/>
        <end position="80"/>
    </location>
</feature>
<dbReference type="RefSeq" id="XP_033660544.1">
    <property type="nucleotide sequence ID" value="XM_033809641.1"/>
</dbReference>
<evidence type="ECO:0000313" key="3">
    <source>
        <dbReference type="EMBL" id="KAF2159655.1"/>
    </source>
</evidence>
<feature type="domain" description="DUF6590" evidence="2">
    <location>
        <begin position="278"/>
        <end position="426"/>
    </location>
</feature>
<accession>A0A6A6BY68</accession>
<dbReference type="PANTHER" id="PTHR35391:SF5">
    <property type="entry name" value="DUF6590 DOMAIN-CONTAINING PROTEIN"/>
    <property type="match status" value="1"/>
</dbReference>
<keyword evidence="4" id="KW-1185">Reference proteome</keyword>
<feature type="compositionally biased region" description="Low complexity" evidence="1">
    <location>
        <begin position="201"/>
        <end position="211"/>
    </location>
</feature>
<dbReference type="InterPro" id="IPR046497">
    <property type="entry name" value="DUF6590"/>
</dbReference>
<dbReference type="Pfam" id="PF20233">
    <property type="entry name" value="DUF6590"/>
    <property type="match status" value="1"/>
</dbReference>
<dbReference type="AlphaFoldDB" id="A0A6A6BY68"/>
<name>A0A6A6BY68_ZASCE</name>
<evidence type="ECO:0000256" key="1">
    <source>
        <dbReference type="SAM" id="MobiDB-lite"/>
    </source>
</evidence>
<dbReference type="OrthoDB" id="3650189at2759"/>
<dbReference type="GeneID" id="54562913"/>
<feature type="compositionally biased region" description="Low complexity" evidence="1">
    <location>
        <begin position="221"/>
        <end position="239"/>
    </location>
</feature>
<reference evidence="3" key="1">
    <citation type="journal article" date="2020" name="Stud. Mycol.">
        <title>101 Dothideomycetes genomes: a test case for predicting lifestyles and emergence of pathogens.</title>
        <authorList>
            <person name="Haridas S."/>
            <person name="Albert R."/>
            <person name="Binder M."/>
            <person name="Bloem J."/>
            <person name="Labutti K."/>
            <person name="Salamov A."/>
            <person name="Andreopoulos B."/>
            <person name="Baker S."/>
            <person name="Barry K."/>
            <person name="Bills G."/>
            <person name="Bluhm B."/>
            <person name="Cannon C."/>
            <person name="Castanera R."/>
            <person name="Culley D."/>
            <person name="Daum C."/>
            <person name="Ezra D."/>
            <person name="Gonzalez J."/>
            <person name="Henrissat B."/>
            <person name="Kuo A."/>
            <person name="Liang C."/>
            <person name="Lipzen A."/>
            <person name="Lutzoni F."/>
            <person name="Magnuson J."/>
            <person name="Mondo S."/>
            <person name="Nolan M."/>
            <person name="Ohm R."/>
            <person name="Pangilinan J."/>
            <person name="Park H.-J."/>
            <person name="Ramirez L."/>
            <person name="Alfaro M."/>
            <person name="Sun H."/>
            <person name="Tritt A."/>
            <person name="Yoshinaga Y."/>
            <person name="Zwiers L.-H."/>
            <person name="Turgeon B."/>
            <person name="Goodwin S."/>
            <person name="Spatafora J."/>
            <person name="Crous P."/>
            <person name="Grigoriev I."/>
        </authorList>
    </citation>
    <scope>NUCLEOTIDE SEQUENCE</scope>
    <source>
        <strain evidence="3">ATCC 36951</strain>
    </source>
</reference>
<feature type="region of interest" description="Disordered" evidence="1">
    <location>
        <begin position="432"/>
        <end position="452"/>
    </location>
</feature>
<feature type="region of interest" description="Disordered" evidence="1">
    <location>
        <begin position="54"/>
        <end position="80"/>
    </location>
</feature>
<feature type="compositionally biased region" description="Low complexity" evidence="1">
    <location>
        <begin position="1"/>
        <end position="12"/>
    </location>
</feature>